<keyword evidence="2" id="KW-1185">Reference proteome</keyword>
<dbReference type="STRING" id="555512.SAMN04487993_1008185"/>
<dbReference type="RefSeq" id="WP_089846946.1">
    <property type="nucleotide sequence ID" value="NZ_FNEJ01000008.1"/>
</dbReference>
<accession>A0A1G8MPH7</accession>
<proteinExistence type="predicted"/>
<protein>
    <recommendedName>
        <fullName evidence="3">STAS domain-containing protein</fullName>
    </recommendedName>
</protein>
<sequence length="94" mass="10665">MTDLQLHVLEPARNRNGEDALVPFLLGARHMPIRISAREVARLDSHRLQLLLVAQKQWALEQVPFQLVETSATFRAGLERLGVAPDHFDKDAMQ</sequence>
<dbReference type="Proteomes" id="UP000199093">
    <property type="component" value="Unassembled WGS sequence"/>
</dbReference>
<evidence type="ECO:0000313" key="1">
    <source>
        <dbReference type="EMBL" id="SDI69792.1"/>
    </source>
</evidence>
<name>A0A1G8MPH7_9RHOB</name>
<dbReference type="AlphaFoldDB" id="A0A1G8MPH7"/>
<reference evidence="1 2" key="1">
    <citation type="submission" date="2016-10" db="EMBL/GenBank/DDBJ databases">
        <authorList>
            <person name="de Groot N.N."/>
        </authorList>
    </citation>
    <scope>NUCLEOTIDE SEQUENCE [LARGE SCALE GENOMIC DNA]</scope>
    <source>
        <strain evidence="1 2">DSM 26424</strain>
    </source>
</reference>
<dbReference type="EMBL" id="FNEJ01000008">
    <property type="protein sequence ID" value="SDI69792.1"/>
    <property type="molecule type" value="Genomic_DNA"/>
</dbReference>
<evidence type="ECO:0008006" key="3">
    <source>
        <dbReference type="Google" id="ProtNLM"/>
    </source>
</evidence>
<evidence type="ECO:0000313" key="2">
    <source>
        <dbReference type="Proteomes" id="UP000199093"/>
    </source>
</evidence>
<organism evidence="1 2">
    <name type="scientific">Salipiger marinus</name>
    <dbReference type="NCBI Taxonomy" id="555512"/>
    <lineage>
        <taxon>Bacteria</taxon>
        <taxon>Pseudomonadati</taxon>
        <taxon>Pseudomonadota</taxon>
        <taxon>Alphaproteobacteria</taxon>
        <taxon>Rhodobacterales</taxon>
        <taxon>Roseobacteraceae</taxon>
        <taxon>Salipiger</taxon>
    </lineage>
</organism>
<dbReference type="OrthoDB" id="7860738at2"/>
<gene>
    <name evidence="1" type="ORF">SAMN04487993_1008185</name>
</gene>